<evidence type="ECO:0000313" key="2">
    <source>
        <dbReference type="Proteomes" id="UP000008311"/>
    </source>
</evidence>
<proteinExistence type="predicted"/>
<protein>
    <submittedName>
        <fullName evidence="1">Uncharacterized protein</fullName>
    </submittedName>
</protein>
<organism evidence="1 2">
    <name type="scientific">Ricinus communis</name>
    <name type="common">Castor bean</name>
    <dbReference type="NCBI Taxonomy" id="3988"/>
    <lineage>
        <taxon>Eukaryota</taxon>
        <taxon>Viridiplantae</taxon>
        <taxon>Streptophyta</taxon>
        <taxon>Embryophyta</taxon>
        <taxon>Tracheophyta</taxon>
        <taxon>Spermatophyta</taxon>
        <taxon>Magnoliopsida</taxon>
        <taxon>eudicotyledons</taxon>
        <taxon>Gunneridae</taxon>
        <taxon>Pentapetalae</taxon>
        <taxon>rosids</taxon>
        <taxon>fabids</taxon>
        <taxon>Malpighiales</taxon>
        <taxon>Euphorbiaceae</taxon>
        <taxon>Acalyphoideae</taxon>
        <taxon>Acalypheae</taxon>
        <taxon>Ricinus</taxon>
    </lineage>
</organism>
<reference evidence="2" key="1">
    <citation type="journal article" date="2010" name="Nat. Biotechnol.">
        <title>Draft genome sequence of the oilseed species Ricinus communis.</title>
        <authorList>
            <person name="Chan A.P."/>
            <person name="Crabtree J."/>
            <person name="Zhao Q."/>
            <person name="Lorenzi H."/>
            <person name="Orvis J."/>
            <person name="Puiu D."/>
            <person name="Melake-Berhan A."/>
            <person name="Jones K.M."/>
            <person name="Redman J."/>
            <person name="Chen G."/>
            <person name="Cahoon E.B."/>
            <person name="Gedil M."/>
            <person name="Stanke M."/>
            <person name="Haas B.J."/>
            <person name="Wortman J.R."/>
            <person name="Fraser-Liggett C.M."/>
            <person name="Ravel J."/>
            <person name="Rabinowicz P.D."/>
        </authorList>
    </citation>
    <scope>NUCLEOTIDE SEQUENCE [LARGE SCALE GENOMIC DNA]</scope>
    <source>
        <strain evidence="2">cv. Hale</strain>
    </source>
</reference>
<dbReference type="InParanoid" id="B9S0P4"/>
<dbReference type="AlphaFoldDB" id="B9S0P4"/>
<dbReference type="EMBL" id="EQ973838">
    <property type="protein sequence ID" value="EEF42812.1"/>
    <property type="molecule type" value="Genomic_DNA"/>
</dbReference>
<accession>B9S0P4</accession>
<gene>
    <name evidence="1" type="ORF">RCOM_1693820</name>
</gene>
<evidence type="ECO:0000313" key="1">
    <source>
        <dbReference type="EMBL" id="EEF42812.1"/>
    </source>
</evidence>
<name>B9S0P4_RICCO</name>
<sequence length="73" mass="8125">MWPGNSIPIALAMKGGQAQILCNVVPNFEWVGSVEGRMTAYVDYAGASKITANSSYRRRNSKMRKRNIWMSAS</sequence>
<dbReference type="Proteomes" id="UP000008311">
    <property type="component" value="Unassembled WGS sequence"/>
</dbReference>
<keyword evidence="2" id="KW-1185">Reference proteome</keyword>